<protein>
    <recommendedName>
        <fullName evidence="3">TonB-dependent receptor plug domain-containing protein</fullName>
    </recommendedName>
</protein>
<reference evidence="2" key="1">
    <citation type="journal article" date="2019" name="Int. J. Syst. Evol. Microbiol.">
        <title>The Global Catalogue of Microorganisms (GCM) 10K type strain sequencing project: providing services to taxonomists for standard genome sequencing and annotation.</title>
        <authorList>
            <consortium name="The Broad Institute Genomics Platform"/>
            <consortium name="The Broad Institute Genome Sequencing Center for Infectious Disease"/>
            <person name="Wu L."/>
            <person name="Ma J."/>
        </authorList>
    </citation>
    <scope>NUCLEOTIDE SEQUENCE [LARGE SCALE GENOMIC DNA]</scope>
    <source>
        <strain evidence="2">KCTC 52416</strain>
    </source>
</reference>
<comment type="caution">
    <text evidence="1">The sequence shown here is derived from an EMBL/GenBank/DDBJ whole genome shotgun (WGS) entry which is preliminary data.</text>
</comment>
<accession>A0ABV7JMV8</accession>
<evidence type="ECO:0000313" key="2">
    <source>
        <dbReference type="Proteomes" id="UP001595526"/>
    </source>
</evidence>
<sequence>MRGSHRFYERINSMRGLTGCTNAQISLSCKHPMILIDRLVDRVRDSIGPAMLLGAALVLAALPVRAQSEHVVAHAAWAEKIYLQLDADVYTTDQTIWFKAVVVESATHRPSALSGVLHVELIRPDEQVAERKRIKLTDGIGSGGFVLGEQYVQGSYLLRAYTEWNKNFGGDFIFQRYVDVFPATGKIRSNPITALHLREQEANSYQLHAQLNPQLIDKNHQKHLTVYLTVDGKRDTLVIKGARNGYYPLEYAIPNGSALATVNMETENGIRHSKTIALQDGSLDLQFFAESGQLVHGITTKVGFKALDNRGNGTTVSGVVMDSKGRTVAPFKSNHLGMGILALTPDSTLSYYAVLDSPQGGSRLQRYPLPHVIGNGRVLSVAKSGDEIELKILSNCAETDSLFIQVSCRGIMHYLIKASMKNQRIATSLPAEGLPEGIISFTLMDRQMRPLAGRLFFNRRPETRLQVDVSPADSNPRKRSKADLSIRVADSNGDAVDARVSVLVMHRDHVGNAWTARQNLLTQLLLSSELRGDVADPGYYFHSANAAPFDHLDVLMLTQGWRKYRYDTLLSDSFHFPNEPFPYISGKVHGVLSSKARAAIGLTLMTLGQRPSVTAQNTDSLGRFYFELPDDYSDSLDVLIQSANKAGKNRNYTIALDERKPPPLVYDQLRSIGSVDSVVSLLVQKKLERARREYSYRLATGEIMLDEVLVERRVLSPQQQKVLDRYGEPDVIISGKAIQDKEEKWSYGLYSVLLFNFPDDLRIERVGDNGGYLRARIMGGETTLVVVDGIPVMNQNYELIPSIPPSEVKSVELIRFAKNFSALYREAYPEAHPLEIPAMGSVIAIYTHAGKGLFAARKPTGLLQATVPVYSPVIEFYAPRYESPEDNDPERPDLRTLIYWAPELSTDATGKATASYYHSDASGETIVVVEAISPEGKIGYKELVYQVTD</sequence>
<organism evidence="1 2">
    <name type="scientific">Parapedobacter deserti</name>
    <dbReference type="NCBI Taxonomy" id="1912957"/>
    <lineage>
        <taxon>Bacteria</taxon>
        <taxon>Pseudomonadati</taxon>
        <taxon>Bacteroidota</taxon>
        <taxon>Sphingobacteriia</taxon>
        <taxon>Sphingobacteriales</taxon>
        <taxon>Sphingobacteriaceae</taxon>
        <taxon>Parapedobacter</taxon>
    </lineage>
</organism>
<dbReference type="Gene3D" id="2.60.40.1930">
    <property type="match status" value="1"/>
</dbReference>
<gene>
    <name evidence="1" type="ORF">ACFOET_17535</name>
</gene>
<name>A0ABV7JMV8_9SPHI</name>
<proteinExistence type="predicted"/>
<dbReference type="Proteomes" id="UP001595526">
    <property type="component" value="Unassembled WGS sequence"/>
</dbReference>
<dbReference type="RefSeq" id="WP_379025019.1">
    <property type="nucleotide sequence ID" value="NZ_JBHRTA010000038.1"/>
</dbReference>
<evidence type="ECO:0008006" key="3">
    <source>
        <dbReference type="Google" id="ProtNLM"/>
    </source>
</evidence>
<keyword evidence="2" id="KW-1185">Reference proteome</keyword>
<dbReference type="PROSITE" id="PS51257">
    <property type="entry name" value="PROKAR_LIPOPROTEIN"/>
    <property type="match status" value="1"/>
</dbReference>
<dbReference type="EMBL" id="JBHRTA010000038">
    <property type="protein sequence ID" value="MFC3199428.1"/>
    <property type="molecule type" value="Genomic_DNA"/>
</dbReference>
<evidence type="ECO:0000313" key="1">
    <source>
        <dbReference type="EMBL" id="MFC3199428.1"/>
    </source>
</evidence>